<accession>A0A6J6TL12</accession>
<dbReference type="AlphaFoldDB" id="A0A6J6TL12"/>
<protein>
    <submittedName>
        <fullName evidence="2">Unannotated protein</fullName>
    </submittedName>
</protein>
<feature type="transmembrane region" description="Helical" evidence="1">
    <location>
        <begin position="15"/>
        <end position="38"/>
    </location>
</feature>
<feature type="transmembrane region" description="Helical" evidence="1">
    <location>
        <begin position="112"/>
        <end position="134"/>
    </location>
</feature>
<gene>
    <name evidence="2" type="ORF">UFOPK2761_01783</name>
</gene>
<sequence length="165" mass="16594">MTPATTASPRRPHAVLLHGAVGAAALVPGLLVAGAGWLASGSDAALAAAFGALAVLGILLFGSTAVDLVAGLMPGASLGVALMTYALQLVLLVAVLLAASEAELFADLAERRWLFGGLLAVMLGWMVGQVVAAVRVRIPVYELPQQGAAAAPTTPADHSPEAVRR</sequence>
<organism evidence="2">
    <name type="scientific">freshwater metagenome</name>
    <dbReference type="NCBI Taxonomy" id="449393"/>
    <lineage>
        <taxon>unclassified sequences</taxon>
        <taxon>metagenomes</taxon>
        <taxon>ecological metagenomes</taxon>
    </lineage>
</organism>
<name>A0A6J6TL12_9ZZZZ</name>
<feature type="transmembrane region" description="Helical" evidence="1">
    <location>
        <begin position="78"/>
        <end position="100"/>
    </location>
</feature>
<keyword evidence="1" id="KW-0472">Membrane</keyword>
<feature type="transmembrane region" description="Helical" evidence="1">
    <location>
        <begin position="44"/>
        <end position="66"/>
    </location>
</feature>
<keyword evidence="1" id="KW-0812">Transmembrane</keyword>
<evidence type="ECO:0000256" key="1">
    <source>
        <dbReference type="SAM" id="Phobius"/>
    </source>
</evidence>
<proteinExistence type="predicted"/>
<reference evidence="2" key="1">
    <citation type="submission" date="2020-05" db="EMBL/GenBank/DDBJ databases">
        <authorList>
            <person name="Chiriac C."/>
            <person name="Salcher M."/>
            <person name="Ghai R."/>
            <person name="Kavagutti S V."/>
        </authorList>
    </citation>
    <scope>NUCLEOTIDE SEQUENCE</scope>
</reference>
<evidence type="ECO:0000313" key="2">
    <source>
        <dbReference type="EMBL" id="CAB4748020.1"/>
    </source>
</evidence>
<dbReference type="EMBL" id="CAEZYQ010000013">
    <property type="protein sequence ID" value="CAB4748020.1"/>
    <property type="molecule type" value="Genomic_DNA"/>
</dbReference>
<keyword evidence="1" id="KW-1133">Transmembrane helix</keyword>